<dbReference type="UniPathway" id="UPA00070">
    <property type="reaction ID" value="UER00120"/>
</dbReference>
<dbReference type="SMART" id="SM00934">
    <property type="entry name" value="OMPdecase"/>
    <property type="match status" value="1"/>
</dbReference>
<evidence type="ECO:0000256" key="4">
    <source>
        <dbReference type="ARBA" id="ARBA00022975"/>
    </source>
</evidence>
<comment type="similarity">
    <text evidence="7">Belongs to the OMP decarboxylase family. Type 1 subfamily.</text>
</comment>
<comment type="function">
    <text evidence="1 7">Catalyzes the decarboxylation of orotidine 5'-monophosphate (OMP) to uridine 5'-monophosphate (UMP).</text>
</comment>
<evidence type="ECO:0000256" key="2">
    <source>
        <dbReference type="ARBA" id="ARBA00004861"/>
    </source>
</evidence>
<dbReference type="AlphaFoldDB" id="A0A285S1P0"/>
<dbReference type="InterPro" id="IPR014732">
    <property type="entry name" value="OMPdecase"/>
</dbReference>
<dbReference type="STRING" id="538381.GCA_001696535_04475"/>
<dbReference type="GO" id="GO:0004590">
    <property type="term" value="F:orotidine-5'-phosphate decarboxylase activity"/>
    <property type="evidence" value="ECO:0007669"/>
    <property type="project" value="UniProtKB-UniRule"/>
</dbReference>
<feature type="binding site" evidence="7 9">
    <location>
        <position position="226"/>
    </location>
    <ligand>
        <name>substrate</name>
    </ligand>
</feature>
<keyword evidence="4 7" id="KW-0665">Pyrimidine biosynthesis</keyword>
<feature type="active site" description="For OMPdecase activity" evidence="8">
    <location>
        <position position="83"/>
    </location>
</feature>
<dbReference type="NCBIfam" id="TIGR01740">
    <property type="entry name" value="pyrF"/>
    <property type="match status" value="1"/>
</dbReference>
<dbReference type="NCBIfam" id="NF001273">
    <property type="entry name" value="PRK00230.1"/>
    <property type="match status" value="1"/>
</dbReference>
<keyword evidence="5 7" id="KW-0456">Lyase</keyword>
<feature type="binding site" evidence="7 9">
    <location>
        <position position="205"/>
    </location>
    <ligand>
        <name>substrate</name>
    </ligand>
</feature>
<sequence length="249" mass="25791">MQSAALPLDEDPSPFAPASARDRLIVGLDVPTVEEARAIVRETAGAVGTYKIGMQLQFAGGLELAAELARDGHSIFLDVKLLDIDNTVMKAVENIARMGVRFVTIHAYPKAMRAAVAGLAAAGGDVCLLGVTVLTSMDEDDLHDAGYAGGVDDLVIARAADARAANMGGIVCSPLEVASLRNVVGPRLVTVTPGIRPAGSEAGDQKRIMTPADAISAGADYLVVARPVIMAPNRRAAAEAIVEEIGRAL</sequence>
<dbReference type="InterPro" id="IPR011060">
    <property type="entry name" value="RibuloseP-bd_barrel"/>
</dbReference>
<reference evidence="12 13" key="1">
    <citation type="submission" date="2017-08" db="EMBL/GenBank/DDBJ databases">
        <authorList>
            <person name="de Groot N.N."/>
        </authorList>
    </citation>
    <scope>NUCLEOTIDE SEQUENCE [LARGE SCALE GENOMIC DNA]</scope>
    <source>
        <strain evidence="12 13">USBA 352</strain>
    </source>
</reference>
<dbReference type="PANTHER" id="PTHR32119">
    <property type="entry name" value="OROTIDINE 5'-PHOSPHATE DECARBOXYLASE"/>
    <property type="match status" value="1"/>
</dbReference>
<dbReference type="GO" id="GO:0044205">
    <property type="term" value="P:'de novo' UMP biosynthetic process"/>
    <property type="evidence" value="ECO:0007669"/>
    <property type="project" value="UniProtKB-UniRule"/>
</dbReference>
<evidence type="ECO:0000256" key="1">
    <source>
        <dbReference type="ARBA" id="ARBA00002356"/>
    </source>
</evidence>
<evidence type="ECO:0000256" key="6">
    <source>
        <dbReference type="ARBA" id="ARBA00049157"/>
    </source>
</evidence>
<evidence type="ECO:0000256" key="10">
    <source>
        <dbReference type="RuleBase" id="RU000512"/>
    </source>
</evidence>
<evidence type="ECO:0000313" key="12">
    <source>
        <dbReference type="EMBL" id="SOC00793.1"/>
    </source>
</evidence>
<evidence type="ECO:0000256" key="5">
    <source>
        <dbReference type="ARBA" id="ARBA00023239"/>
    </source>
</evidence>
<evidence type="ECO:0000256" key="8">
    <source>
        <dbReference type="PIRSR" id="PIRSR614732-1"/>
    </source>
</evidence>
<dbReference type="GO" id="GO:0006207">
    <property type="term" value="P:'de novo' pyrimidine nucleobase biosynthetic process"/>
    <property type="evidence" value="ECO:0007669"/>
    <property type="project" value="InterPro"/>
</dbReference>
<feature type="binding site" evidence="7 9">
    <location>
        <position position="135"/>
    </location>
    <ligand>
        <name>substrate</name>
    </ligand>
</feature>
<feature type="binding site" evidence="7">
    <location>
        <begin position="78"/>
        <end position="87"/>
    </location>
    <ligand>
        <name>substrate</name>
    </ligand>
</feature>
<comment type="pathway">
    <text evidence="2 7 10">Pyrimidine metabolism; UMP biosynthesis via de novo pathway; UMP from orotate: step 2/2.</text>
</comment>
<dbReference type="Gene3D" id="3.20.20.70">
    <property type="entry name" value="Aldolase class I"/>
    <property type="match status" value="1"/>
</dbReference>
<comment type="catalytic activity">
    <reaction evidence="6 7 10">
        <text>orotidine 5'-phosphate + H(+) = UMP + CO2</text>
        <dbReference type="Rhea" id="RHEA:11596"/>
        <dbReference type="ChEBI" id="CHEBI:15378"/>
        <dbReference type="ChEBI" id="CHEBI:16526"/>
        <dbReference type="ChEBI" id="CHEBI:57538"/>
        <dbReference type="ChEBI" id="CHEBI:57865"/>
        <dbReference type="EC" id="4.1.1.23"/>
    </reaction>
</comment>
<comment type="subunit">
    <text evidence="7">Homodimer.</text>
</comment>
<comment type="caution">
    <text evidence="7">Lacks conserved residue(s) required for the propagation of feature annotation.</text>
</comment>
<feature type="binding site" evidence="9">
    <location>
        <position position="225"/>
    </location>
    <ligand>
        <name>substrate</name>
    </ligand>
</feature>
<dbReference type="InterPro" id="IPR013785">
    <property type="entry name" value="Aldolase_TIM"/>
</dbReference>
<dbReference type="Proteomes" id="UP000219331">
    <property type="component" value="Unassembled WGS sequence"/>
</dbReference>
<evidence type="ECO:0000256" key="9">
    <source>
        <dbReference type="PIRSR" id="PIRSR614732-2"/>
    </source>
</evidence>
<evidence type="ECO:0000256" key="7">
    <source>
        <dbReference type="HAMAP-Rule" id="MF_01200"/>
    </source>
</evidence>
<feature type="active site" description="Proton donor" evidence="7">
    <location>
        <position position="80"/>
    </location>
</feature>
<dbReference type="EMBL" id="OBML01000003">
    <property type="protein sequence ID" value="SOC00793.1"/>
    <property type="molecule type" value="Genomic_DNA"/>
</dbReference>
<evidence type="ECO:0000259" key="11">
    <source>
        <dbReference type="SMART" id="SM00934"/>
    </source>
</evidence>
<dbReference type="CDD" id="cd04725">
    <property type="entry name" value="OMP_decarboxylase_like"/>
    <property type="match status" value="1"/>
</dbReference>
<dbReference type="PANTHER" id="PTHR32119:SF2">
    <property type="entry name" value="OROTIDINE 5'-PHOSPHATE DECARBOXYLASE"/>
    <property type="match status" value="1"/>
</dbReference>
<organism evidence="12 13">
    <name type="scientific">Stappia indica</name>
    <dbReference type="NCBI Taxonomy" id="538381"/>
    <lineage>
        <taxon>Bacteria</taxon>
        <taxon>Pseudomonadati</taxon>
        <taxon>Pseudomonadota</taxon>
        <taxon>Alphaproteobacteria</taxon>
        <taxon>Hyphomicrobiales</taxon>
        <taxon>Stappiaceae</taxon>
        <taxon>Stappia</taxon>
    </lineage>
</organism>
<proteinExistence type="inferred from homology"/>
<dbReference type="InterPro" id="IPR001754">
    <property type="entry name" value="OMPdeCOase_dom"/>
</dbReference>
<dbReference type="GO" id="GO:0005829">
    <property type="term" value="C:cytosol"/>
    <property type="evidence" value="ECO:0007669"/>
    <property type="project" value="TreeGrafter"/>
</dbReference>
<evidence type="ECO:0000313" key="13">
    <source>
        <dbReference type="Proteomes" id="UP000219331"/>
    </source>
</evidence>
<accession>A0A285S1P0</accession>
<dbReference type="HAMAP" id="MF_01200_B">
    <property type="entry name" value="OMPdecase_type1_B"/>
    <property type="match status" value="1"/>
</dbReference>
<feature type="binding site" evidence="7 9">
    <location>
        <position position="51"/>
    </location>
    <ligand>
        <name>substrate</name>
    </ligand>
</feature>
<dbReference type="PROSITE" id="PS00156">
    <property type="entry name" value="OMPDECASE"/>
    <property type="match status" value="1"/>
</dbReference>
<feature type="active site" description="For OMPdecase activity" evidence="8">
    <location>
        <position position="80"/>
    </location>
</feature>
<dbReference type="Pfam" id="PF00215">
    <property type="entry name" value="OMPdecase"/>
    <property type="match status" value="1"/>
</dbReference>
<dbReference type="SUPFAM" id="SSF51366">
    <property type="entry name" value="Ribulose-phoshate binding barrel"/>
    <property type="match status" value="1"/>
</dbReference>
<feature type="binding site" evidence="7 9">
    <location>
        <position position="196"/>
    </location>
    <ligand>
        <name>substrate</name>
    </ligand>
</feature>
<name>A0A285S1P0_9HYPH</name>
<gene>
    <name evidence="7" type="primary">pyrF</name>
    <name evidence="12" type="ORF">SAMN05421512_103364</name>
</gene>
<feature type="active site" description="For OMPdecase activity" evidence="8">
    <location>
        <position position="78"/>
    </location>
</feature>
<dbReference type="InterPro" id="IPR018089">
    <property type="entry name" value="OMPdecase_AS"/>
</dbReference>
<feature type="binding site" evidence="7 9">
    <location>
        <position position="29"/>
    </location>
    <ligand>
        <name>substrate</name>
    </ligand>
</feature>
<keyword evidence="13" id="KW-1185">Reference proteome</keyword>
<feature type="domain" description="Orotidine 5'-phosphate decarboxylase" evidence="11">
    <location>
        <begin position="23"/>
        <end position="241"/>
    </location>
</feature>
<dbReference type="RefSeq" id="WP_097174403.1">
    <property type="nucleotide sequence ID" value="NZ_OBML01000003.1"/>
</dbReference>
<protein>
    <recommendedName>
        <fullName evidence="7">Orotidine 5'-phosphate decarboxylase</fullName>
        <ecNumber evidence="7">4.1.1.23</ecNumber>
    </recommendedName>
    <alternativeName>
        <fullName evidence="7">OMP decarboxylase</fullName>
        <shortName evidence="7">OMPDCase</shortName>
        <shortName evidence="7">OMPdecase</shortName>
    </alternativeName>
</protein>
<keyword evidence="3 7" id="KW-0210">Decarboxylase</keyword>
<evidence type="ECO:0000256" key="3">
    <source>
        <dbReference type="ARBA" id="ARBA00022793"/>
    </source>
</evidence>
<dbReference type="InterPro" id="IPR047596">
    <property type="entry name" value="OMPdecase_bac"/>
</dbReference>
<dbReference type="OrthoDB" id="9806203at2"/>
<dbReference type="EC" id="4.1.1.23" evidence="7"/>